<dbReference type="SUPFAM" id="SSF50475">
    <property type="entry name" value="FMN-binding split barrel"/>
    <property type="match status" value="1"/>
</dbReference>
<reference evidence="3" key="1">
    <citation type="submission" date="2015-01" db="EMBL/GenBank/DDBJ databases">
        <authorList>
            <person name="Durling Mikael"/>
        </authorList>
    </citation>
    <scope>NUCLEOTIDE SEQUENCE</scope>
</reference>
<feature type="domain" description="Flavin reductase like" evidence="2">
    <location>
        <begin position="78"/>
        <end position="244"/>
    </location>
</feature>
<sequence>MREAPLRAWRRSASRFSDATTGLDGVLRSKTKAYFETLCRVPKVAQELSSAVYSDKPPTPTAAVSTSDPLPEQLRSIMRLLTHPVVVCTAHDGTHPRGMTMSSFTSLTLTPTPLITFNVLAPSRTLDAITESGEFNIHILAGDKDGAAVAENFTRGNTDPSVFQSLQSAASKQGTIGSSSAAPVLVGDGILYVLRCRLAGDAAPNGGLIRVRDHIVVVAEVVGTVPGIEDKEFGLSYSDRSFRGAGEVIARH</sequence>
<dbReference type="AlphaFoldDB" id="A0A0B7K4L9"/>
<dbReference type="InterPro" id="IPR002563">
    <property type="entry name" value="Flavin_Rdtase-like_dom"/>
</dbReference>
<dbReference type="PANTHER" id="PTHR30466">
    <property type="entry name" value="FLAVIN REDUCTASE"/>
    <property type="match status" value="1"/>
</dbReference>
<dbReference type="EMBL" id="CDPU01000015">
    <property type="protein sequence ID" value="CEO49601.1"/>
    <property type="molecule type" value="Genomic_DNA"/>
</dbReference>
<evidence type="ECO:0000256" key="1">
    <source>
        <dbReference type="ARBA" id="ARBA00023002"/>
    </source>
</evidence>
<evidence type="ECO:0000259" key="2">
    <source>
        <dbReference type="SMART" id="SM00903"/>
    </source>
</evidence>
<accession>A0A0B7K4L9</accession>
<dbReference type="GO" id="GO:0010181">
    <property type="term" value="F:FMN binding"/>
    <property type="evidence" value="ECO:0007669"/>
    <property type="project" value="InterPro"/>
</dbReference>
<dbReference type="Pfam" id="PF01613">
    <property type="entry name" value="Flavin_Reduct"/>
    <property type="match status" value="1"/>
</dbReference>
<evidence type="ECO:0000313" key="3">
    <source>
        <dbReference type="EMBL" id="CEO49601.1"/>
    </source>
</evidence>
<name>A0A0B7K4L9_BIOOC</name>
<dbReference type="InterPro" id="IPR012349">
    <property type="entry name" value="Split_barrel_FMN-bd"/>
</dbReference>
<dbReference type="PANTHER" id="PTHR30466:SF1">
    <property type="entry name" value="FMN REDUCTASE (NADH) RUTF"/>
    <property type="match status" value="1"/>
</dbReference>
<protein>
    <recommendedName>
        <fullName evidence="2">Flavin reductase like domain-containing protein</fullName>
    </recommendedName>
</protein>
<dbReference type="InterPro" id="IPR050268">
    <property type="entry name" value="NADH-dep_flavin_reductase"/>
</dbReference>
<organism evidence="3">
    <name type="scientific">Bionectria ochroleuca</name>
    <name type="common">Gliocladium roseum</name>
    <dbReference type="NCBI Taxonomy" id="29856"/>
    <lineage>
        <taxon>Eukaryota</taxon>
        <taxon>Fungi</taxon>
        <taxon>Dikarya</taxon>
        <taxon>Ascomycota</taxon>
        <taxon>Pezizomycotina</taxon>
        <taxon>Sordariomycetes</taxon>
        <taxon>Hypocreomycetidae</taxon>
        <taxon>Hypocreales</taxon>
        <taxon>Bionectriaceae</taxon>
        <taxon>Clonostachys</taxon>
    </lineage>
</organism>
<proteinExistence type="predicted"/>
<dbReference type="SMART" id="SM00903">
    <property type="entry name" value="Flavin_Reduct"/>
    <property type="match status" value="1"/>
</dbReference>
<keyword evidence="1" id="KW-0560">Oxidoreductase</keyword>
<gene>
    <name evidence="3" type="ORF">BN869_000005658_1</name>
</gene>
<dbReference type="Gene3D" id="2.30.110.10">
    <property type="entry name" value="Electron Transport, Fmn-binding Protein, Chain A"/>
    <property type="match status" value="1"/>
</dbReference>
<dbReference type="GO" id="GO:0042602">
    <property type="term" value="F:riboflavin reductase (NADPH) activity"/>
    <property type="evidence" value="ECO:0007669"/>
    <property type="project" value="TreeGrafter"/>
</dbReference>